<evidence type="ECO:0000256" key="1">
    <source>
        <dbReference type="SAM" id="MobiDB-lite"/>
    </source>
</evidence>
<feature type="compositionally biased region" description="Basic and acidic residues" evidence="1">
    <location>
        <begin position="524"/>
        <end position="548"/>
    </location>
</feature>
<reference evidence="4 5" key="1">
    <citation type="journal article" date="2021" name="Sci. Rep.">
        <title>The genome of the diatom Chaetoceros tenuissimus carries an ancient integrated fragment of an extant virus.</title>
        <authorList>
            <person name="Hongo Y."/>
            <person name="Kimura K."/>
            <person name="Takaki Y."/>
            <person name="Yoshida Y."/>
            <person name="Baba S."/>
            <person name="Kobayashi G."/>
            <person name="Nagasaki K."/>
            <person name="Hano T."/>
            <person name="Tomaru Y."/>
        </authorList>
    </citation>
    <scope>NUCLEOTIDE SEQUENCE [LARGE SCALE GENOMIC DNA]</scope>
    <source>
        <strain evidence="4 5">NIES-3715</strain>
    </source>
</reference>
<feature type="chain" id="PRO_5042053754" description="Reverse transcriptase Ty1/copia-type domain-containing protein" evidence="2">
    <location>
        <begin position="28"/>
        <end position="1261"/>
    </location>
</feature>
<dbReference type="EMBL" id="BLLK01000054">
    <property type="protein sequence ID" value="GFH56607.1"/>
    <property type="molecule type" value="Genomic_DNA"/>
</dbReference>
<evidence type="ECO:0000313" key="4">
    <source>
        <dbReference type="EMBL" id="GFH56607.1"/>
    </source>
</evidence>
<protein>
    <recommendedName>
        <fullName evidence="3">Reverse transcriptase Ty1/copia-type domain-containing protein</fullName>
    </recommendedName>
</protein>
<organism evidence="4 5">
    <name type="scientific">Chaetoceros tenuissimus</name>
    <dbReference type="NCBI Taxonomy" id="426638"/>
    <lineage>
        <taxon>Eukaryota</taxon>
        <taxon>Sar</taxon>
        <taxon>Stramenopiles</taxon>
        <taxon>Ochrophyta</taxon>
        <taxon>Bacillariophyta</taxon>
        <taxon>Coscinodiscophyceae</taxon>
        <taxon>Chaetocerotophycidae</taxon>
        <taxon>Chaetocerotales</taxon>
        <taxon>Chaetocerotaceae</taxon>
        <taxon>Chaetoceros</taxon>
    </lineage>
</organism>
<sequence length="1261" mass="144030">MDISVMFAPIMAMATVVKICVCAGIRAYSNGGSLDYTKSGNVKVLPKIKAYVNSNSLANILGFCDVVDNYSVTFDSRNDDYFVVHVTETEGMRFKRLANGLYGFDTSADKLEPLLPDTHTSFFSTVSKNKEYFSRQEIEGAEKARELQGQVGWPSDQQFKEALSGKGQAFINAPVTPDDVTRAAAIHGGMAEPLLMGKMTRTKVIEAVNRVIAIHKDRGFEIEYVFGDNEFEKLEGKIDAALETCSAGEHNPYIEREIRVVKERQRCYWHGSPFKQVPKLVIDEILVDIIKWLNHYVRKNGISKNMSPGTIVRGNGPVDMGTLKASFLNYCIVYRTMTNEKTPRAARAIALRPSNNQGGYYFMSLKTGNRIHGFKWTRLATTQEVIDRVHELAEQQHAEYLDEEDNESISDEDLYNDETEDGSSSYDSEESFEPLDDESDENWESEDEEDENEVEQANEFQNGNDDDNGIASDVEDDDEPNITIDPAVEEDAQSTNNMQSGEELRSDMENEDENNETQPEDDLQESRSEDTQQELRSEDFDSEPNRQSKRERRQPSDPLGNIGSTSGKSYGNGFQFMNLKKPLTHTTTRQMNSTVVNHMFDEMCFNQMHASKGIELFKECAVAALFKEYKQLNDMAVVGRVKYEDLTDEDKKCALRAINLIKEKRDGKIKGRTCADGSKHRKFVPREDASSATLAVESLMALLVVFAHEKRDVAVFNVPGAYLHADLPPDKFVLLKIEGQFVDIMVDVNPEFKEDVRYENGKKVLYVQILKALYGMIESALLWYELYLTVLKEEGFEINKIDKCIAQKYIDGKPCTISWYVDDNIVGHMKEDVITGLLSRIEEEFPGLTIQRGKKLDFLGINLEFRDNGKLLMDTIEYLLGMVKDFEEEIGKTLNRTYSTPGSNWLFKVREDSPKLSQDKADMMLKYVMKVAWAMKRTRLDLESTNSFLMTRVHEPNKDDWHKLMRLMSFIKTTLNDKRVIGADSLHKMLTMVDSAHAVHRDMQGHTGGLISFGTGLVDTKSTKQKMNTRSSTKTEHVGTSEYMPKNIYFEMLMGELGYKLKNYIAKDNESEIKLLKNGRDLCTWNSKHIVIKYFWVTNRIKNGDIEVVYCPTEEMLADFMSKPVQESLFKNFRAALMGWTHMSELYHKYNDLEERVGNRENDDDKVDDSVTSQASRIAESKRSTYAEAVKKHNVRFMKGINEQSSLKRNNPFLKHLHRLIYTTTLQRFNSIFVVSHESFSNEFNDNVLDPSFQKNLQTIT</sequence>
<proteinExistence type="predicted"/>
<dbReference type="Pfam" id="PF07727">
    <property type="entry name" value="RVT_2"/>
    <property type="match status" value="1"/>
</dbReference>
<feature type="compositionally biased region" description="Acidic residues" evidence="1">
    <location>
        <begin position="401"/>
        <end position="456"/>
    </location>
</feature>
<feature type="compositionally biased region" description="Acidic residues" evidence="1">
    <location>
        <begin position="509"/>
        <end position="523"/>
    </location>
</feature>
<evidence type="ECO:0000313" key="5">
    <source>
        <dbReference type="Proteomes" id="UP001054902"/>
    </source>
</evidence>
<dbReference type="AlphaFoldDB" id="A0AAD3D2C9"/>
<dbReference type="InterPro" id="IPR013103">
    <property type="entry name" value="RVT_2"/>
</dbReference>
<feature type="domain" description="Reverse transcriptase Ty1/copia-type" evidence="3">
    <location>
        <begin position="663"/>
        <end position="887"/>
    </location>
</feature>
<evidence type="ECO:0000259" key="3">
    <source>
        <dbReference type="Pfam" id="PF07727"/>
    </source>
</evidence>
<feature type="region of interest" description="Disordered" evidence="1">
    <location>
        <begin position="398"/>
        <end position="573"/>
    </location>
</feature>
<dbReference type="CDD" id="cd09272">
    <property type="entry name" value="RNase_HI_RT_Ty1"/>
    <property type="match status" value="1"/>
</dbReference>
<gene>
    <name evidence="4" type="ORF">CTEN210_13083</name>
</gene>
<comment type="caution">
    <text evidence="4">The sequence shown here is derived from an EMBL/GenBank/DDBJ whole genome shotgun (WGS) entry which is preliminary data.</text>
</comment>
<feature type="compositionally biased region" description="Acidic residues" evidence="1">
    <location>
        <begin position="464"/>
        <end position="480"/>
    </location>
</feature>
<evidence type="ECO:0000256" key="2">
    <source>
        <dbReference type="SAM" id="SignalP"/>
    </source>
</evidence>
<dbReference type="Proteomes" id="UP001054902">
    <property type="component" value="Unassembled WGS sequence"/>
</dbReference>
<name>A0AAD3D2C9_9STRA</name>
<keyword evidence="2" id="KW-0732">Signal</keyword>
<accession>A0AAD3D2C9</accession>
<keyword evidence="5" id="KW-1185">Reference proteome</keyword>
<feature type="signal peptide" evidence="2">
    <location>
        <begin position="1"/>
        <end position="27"/>
    </location>
</feature>